<sequence length="550" mass="59192">MAADSSKLKVADLRSELKRLGLPQTGLKAELVARLDDALNSGAATGATSTTPAAQDDEQQPDANGGQEDAVIPSQSDTLDVATPEDVGPAQPSGEALPALPQQAPEQSPIPPTSVGTSVTPAPTEIRQDYQTRHQRSASPPPKAASVARANEEQANDPEREAQPGAEADDDAIMHDTDAPAKGGSGDNESMHDASPPATHPNEADYTDEMDRDIAPSIHPATNALYIKNFMRPLRPQEVQDHLLELATPSGAALEDSLIVNFFLDTIKTHAFVVFRNTAAASRARAALHDRVWPDETNRKPLWVDYFPPDRFQDWVSQEEGNGGGRVSSSRWEVGYTTSPDGTVEAELIDGAERQQHPNRQRSMSPRGDARRPSIPTGPAADVYPSFDRRGPPGFQRAPENDMTETRTYPPVVFKPVSRDLAHRRLDAIAQAKSKYYDDGHLSGAAKEYRRYYFEDGDALVDRGPEIFLGIRPPHRERERRREMGRGFGPPGGGGGGGRGFGRRAGGGGGGGGGRRRRNGGGGGGRGGRPGDVPMYHGVPRGGDRFRPSR</sequence>
<organism evidence="3 4">
    <name type="scientific">Microdochium trichocladiopsis</name>
    <dbReference type="NCBI Taxonomy" id="1682393"/>
    <lineage>
        <taxon>Eukaryota</taxon>
        <taxon>Fungi</taxon>
        <taxon>Dikarya</taxon>
        <taxon>Ascomycota</taxon>
        <taxon>Pezizomycotina</taxon>
        <taxon>Sordariomycetes</taxon>
        <taxon>Xylariomycetidae</taxon>
        <taxon>Xylariales</taxon>
        <taxon>Microdochiaceae</taxon>
        <taxon>Microdochium</taxon>
    </lineage>
</organism>
<feature type="compositionally biased region" description="Low complexity" evidence="1">
    <location>
        <begin position="42"/>
        <end position="54"/>
    </location>
</feature>
<dbReference type="SUPFAM" id="SSF68906">
    <property type="entry name" value="SAP domain"/>
    <property type="match status" value="1"/>
</dbReference>
<gene>
    <name evidence="3" type="ORF">B0I36DRAFT_323156</name>
</gene>
<feature type="compositionally biased region" description="Basic and acidic residues" evidence="1">
    <location>
        <begin position="474"/>
        <end position="485"/>
    </location>
</feature>
<dbReference type="GO" id="GO:0003676">
    <property type="term" value="F:nucleic acid binding"/>
    <property type="evidence" value="ECO:0007669"/>
    <property type="project" value="InterPro"/>
</dbReference>
<dbReference type="PROSITE" id="PS50800">
    <property type="entry name" value="SAP"/>
    <property type="match status" value="1"/>
</dbReference>
<dbReference type="SUPFAM" id="SSF54928">
    <property type="entry name" value="RNA-binding domain, RBD"/>
    <property type="match status" value="1"/>
</dbReference>
<evidence type="ECO:0000313" key="3">
    <source>
        <dbReference type="EMBL" id="KAH7031079.1"/>
    </source>
</evidence>
<dbReference type="InterPro" id="IPR003034">
    <property type="entry name" value="SAP_dom"/>
</dbReference>
<dbReference type="SMART" id="SM00513">
    <property type="entry name" value="SAP"/>
    <property type="match status" value="1"/>
</dbReference>
<dbReference type="EMBL" id="JAGTJQ010000005">
    <property type="protein sequence ID" value="KAH7031079.1"/>
    <property type="molecule type" value="Genomic_DNA"/>
</dbReference>
<evidence type="ECO:0000259" key="2">
    <source>
        <dbReference type="PROSITE" id="PS50800"/>
    </source>
</evidence>
<feature type="region of interest" description="Disordered" evidence="1">
    <location>
        <begin position="42"/>
        <end position="206"/>
    </location>
</feature>
<name>A0A9P8Y960_9PEZI</name>
<dbReference type="RefSeq" id="XP_046012759.1">
    <property type="nucleotide sequence ID" value="XM_046153934.1"/>
</dbReference>
<dbReference type="Pfam" id="PF02037">
    <property type="entry name" value="SAP"/>
    <property type="match status" value="1"/>
</dbReference>
<protein>
    <recommendedName>
        <fullName evidence="2">SAP domain-containing protein</fullName>
    </recommendedName>
</protein>
<reference evidence="3" key="1">
    <citation type="journal article" date="2021" name="Nat. Commun.">
        <title>Genetic determinants of endophytism in the Arabidopsis root mycobiome.</title>
        <authorList>
            <person name="Mesny F."/>
            <person name="Miyauchi S."/>
            <person name="Thiergart T."/>
            <person name="Pickel B."/>
            <person name="Atanasova L."/>
            <person name="Karlsson M."/>
            <person name="Huettel B."/>
            <person name="Barry K.W."/>
            <person name="Haridas S."/>
            <person name="Chen C."/>
            <person name="Bauer D."/>
            <person name="Andreopoulos W."/>
            <person name="Pangilinan J."/>
            <person name="LaButti K."/>
            <person name="Riley R."/>
            <person name="Lipzen A."/>
            <person name="Clum A."/>
            <person name="Drula E."/>
            <person name="Henrissat B."/>
            <person name="Kohler A."/>
            <person name="Grigoriev I.V."/>
            <person name="Martin F.M."/>
            <person name="Hacquard S."/>
        </authorList>
    </citation>
    <scope>NUCLEOTIDE SEQUENCE</scope>
    <source>
        <strain evidence="3">MPI-CAGE-CH-0230</strain>
    </source>
</reference>
<evidence type="ECO:0000313" key="4">
    <source>
        <dbReference type="Proteomes" id="UP000756346"/>
    </source>
</evidence>
<dbReference type="AlphaFoldDB" id="A0A9P8Y960"/>
<feature type="region of interest" description="Disordered" evidence="1">
    <location>
        <begin position="317"/>
        <end position="406"/>
    </location>
</feature>
<dbReference type="InterPro" id="IPR035979">
    <property type="entry name" value="RBD_domain_sf"/>
</dbReference>
<dbReference type="PANTHER" id="PTHR47031">
    <property type="entry name" value="SAP DNA-BINDING DOMAIN-CONTAINING PROTEIN"/>
    <property type="match status" value="1"/>
</dbReference>
<evidence type="ECO:0000256" key="1">
    <source>
        <dbReference type="SAM" id="MobiDB-lite"/>
    </source>
</evidence>
<dbReference type="OrthoDB" id="5348404at2759"/>
<feature type="compositionally biased region" description="Polar residues" evidence="1">
    <location>
        <begin position="327"/>
        <end position="341"/>
    </location>
</feature>
<accession>A0A9P8Y960</accession>
<dbReference type="PANTHER" id="PTHR47031:SF3">
    <property type="entry name" value="SAP DOMAIN-CONTAINING PROTEIN"/>
    <property type="match status" value="1"/>
</dbReference>
<feature type="compositionally biased region" description="Gly residues" evidence="1">
    <location>
        <begin position="520"/>
        <end position="530"/>
    </location>
</feature>
<feature type="domain" description="SAP" evidence="2">
    <location>
        <begin position="5"/>
        <end position="39"/>
    </location>
</feature>
<dbReference type="Gene3D" id="1.10.720.30">
    <property type="entry name" value="SAP domain"/>
    <property type="match status" value="1"/>
</dbReference>
<feature type="region of interest" description="Disordered" evidence="1">
    <location>
        <begin position="474"/>
        <end position="550"/>
    </location>
</feature>
<keyword evidence="4" id="KW-1185">Reference proteome</keyword>
<comment type="caution">
    <text evidence="3">The sequence shown here is derived from an EMBL/GenBank/DDBJ whole genome shotgun (WGS) entry which is preliminary data.</text>
</comment>
<dbReference type="GeneID" id="70183480"/>
<proteinExistence type="predicted"/>
<dbReference type="Proteomes" id="UP000756346">
    <property type="component" value="Unassembled WGS sequence"/>
</dbReference>
<feature type="compositionally biased region" description="Gly residues" evidence="1">
    <location>
        <begin position="486"/>
        <end position="513"/>
    </location>
</feature>
<dbReference type="InterPro" id="IPR036361">
    <property type="entry name" value="SAP_dom_sf"/>
</dbReference>